<evidence type="ECO:0000313" key="1">
    <source>
        <dbReference type="Proteomes" id="UP000887560"/>
    </source>
</evidence>
<keyword evidence="1" id="KW-1185">Reference proteome</keyword>
<sequence length="75" mass="8668">ACIQEESIRPNMQEIVDFLNDEIVEFEYERNIQHNVHRDDSPLLVAPNVLVLAVEFDGIFQKILQNIYSNQVPGV</sequence>
<proteinExistence type="predicted"/>
<dbReference type="AlphaFoldDB" id="A0A915P3Q5"/>
<dbReference type="Proteomes" id="UP000887560">
    <property type="component" value="Unplaced"/>
</dbReference>
<protein>
    <submittedName>
        <fullName evidence="2">Uncharacterized protein</fullName>
    </submittedName>
</protein>
<dbReference type="WBParaSite" id="scf7180000422418.g8924">
    <property type="protein sequence ID" value="scf7180000422418.g8924"/>
    <property type="gene ID" value="scf7180000422418.g8924"/>
</dbReference>
<evidence type="ECO:0000313" key="2">
    <source>
        <dbReference type="WBParaSite" id="scf7180000422418.g8924"/>
    </source>
</evidence>
<name>A0A915P3Q5_9BILA</name>
<reference evidence="2" key="1">
    <citation type="submission" date="2022-11" db="UniProtKB">
        <authorList>
            <consortium name="WormBaseParasite"/>
        </authorList>
    </citation>
    <scope>IDENTIFICATION</scope>
</reference>
<organism evidence="1 2">
    <name type="scientific">Meloidogyne floridensis</name>
    <dbReference type="NCBI Taxonomy" id="298350"/>
    <lineage>
        <taxon>Eukaryota</taxon>
        <taxon>Metazoa</taxon>
        <taxon>Ecdysozoa</taxon>
        <taxon>Nematoda</taxon>
        <taxon>Chromadorea</taxon>
        <taxon>Rhabditida</taxon>
        <taxon>Tylenchina</taxon>
        <taxon>Tylenchomorpha</taxon>
        <taxon>Tylenchoidea</taxon>
        <taxon>Meloidogynidae</taxon>
        <taxon>Meloidogyninae</taxon>
        <taxon>Meloidogyne</taxon>
    </lineage>
</organism>
<accession>A0A915P3Q5</accession>